<evidence type="ECO:0000313" key="2">
    <source>
        <dbReference type="Proteomes" id="UP000270743"/>
    </source>
</evidence>
<gene>
    <name evidence="1" type="ORF">PARHAE_03256</name>
</gene>
<keyword evidence="2" id="KW-1185">Reference proteome</keyword>
<dbReference type="AlphaFoldDB" id="A0A447IRC6"/>
<proteinExistence type="predicted"/>
<dbReference type="RefSeq" id="WP_126155651.1">
    <property type="nucleotide sequence ID" value="NZ_UZWE01000050.1"/>
</dbReference>
<accession>A0A447IRC6</accession>
<dbReference type="Proteomes" id="UP000270743">
    <property type="component" value="Unassembled WGS sequence"/>
</dbReference>
<reference evidence="1 2" key="1">
    <citation type="submission" date="2018-12" db="EMBL/GenBank/DDBJ databases">
        <authorList>
            <person name="Criscuolo A."/>
        </authorList>
    </citation>
    <scope>NUCLEOTIDE SEQUENCE [LARGE SCALE GENOMIC DNA]</scope>
    <source>
        <strain evidence="1">ACIP1116241</strain>
    </source>
</reference>
<sequence length="344" mass="36852">MDILESFAQYVSTMDMCSQPDGWMMPVYASNNVTIGRGYGPSGENEVRVDSNLARGGIYKRLEEAGDRAFSGMLVRSFYNGTRILFHDEDSLQRNMSGGSSVPVAPVSVEISAYGISVYHSIFTSESGLAANQMLIGSALAPPSTSWIYVDVDFSGPPEQSKVSVYVDTVPKGEFTFDRNRIDSGFQASQISAISLHAVSGGGHWVSSVTAGRMSPYAPAQPWRYLVKGYAAPGNLSANPPNDATGETVENQAFADFAMSADIPSSGIEAARAFVRIAGSGGEEEALAVVELRYPDEPNGVRNTDIVYHQPVPVSMTPRLFSAPLPTDAFSSLSGAIIRARSEF</sequence>
<organism evidence="1 2">
    <name type="scientific">Paracoccus haematequi</name>
    <dbReference type="NCBI Taxonomy" id="2491866"/>
    <lineage>
        <taxon>Bacteria</taxon>
        <taxon>Pseudomonadati</taxon>
        <taxon>Pseudomonadota</taxon>
        <taxon>Alphaproteobacteria</taxon>
        <taxon>Rhodobacterales</taxon>
        <taxon>Paracoccaceae</taxon>
        <taxon>Paracoccus</taxon>
    </lineage>
</organism>
<evidence type="ECO:0000313" key="1">
    <source>
        <dbReference type="EMBL" id="VDS10045.1"/>
    </source>
</evidence>
<protein>
    <submittedName>
        <fullName evidence="1">Uncharacterized protein</fullName>
    </submittedName>
</protein>
<name>A0A447IRC6_9RHOB</name>
<dbReference type="EMBL" id="UZWE01000050">
    <property type="protein sequence ID" value="VDS10045.1"/>
    <property type="molecule type" value="Genomic_DNA"/>
</dbReference>